<proteinExistence type="predicted"/>
<dbReference type="Proteomes" id="UP001500390">
    <property type="component" value="Unassembled WGS sequence"/>
</dbReference>
<dbReference type="InterPro" id="IPR025355">
    <property type="entry name" value="DUF4259"/>
</dbReference>
<reference evidence="2" key="1">
    <citation type="journal article" date="2019" name="Int. J. Syst. Evol. Microbiol.">
        <title>The Global Catalogue of Microorganisms (GCM) 10K type strain sequencing project: providing services to taxonomists for standard genome sequencing and annotation.</title>
        <authorList>
            <consortium name="The Broad Institute Genomics Platform"/>
            <consortium name="The Broad Institute Genome Sequencing Center for Infectious Disease"/>
            <person name="Wu L."/>
            <person name="Ma J."/>
        </authorList>
    </citation>
    <scope>NUCLEOTIDE SEQUENCE [LARGE SCALE GENOMIC DNA]</scope>
    <source>
        <strain evidence="2">JCM 17738</strain>
    </source>
</reference>
<dbReference type="Pfam" id="PF14078">
    <property type="entry name" value="DUF4259"/>
    <property type="match status" value="1"/>
</dbReference>
<accession>A0ABP8JHM5</accession>
<evidence type="ECO:0000313" key="2">
    <source>
        <dbReference type="Proteomes" id="UP001500390"/>
    </source>
</evidence>
<keyword evidence="2" id="KW-1185">Reference proteome</keyword>
<comment type="caution">
    <text evidence="1">The sequence shown here is derived from an EMBL/GenBank/DDBJ whole genome shotgun (WGS) entry which is preliminary data.</text>
</comment>
<name>A0ABP8JHM5_9MICO</name>
<gene>
    <name evidence="1" type="ORF">GCM10023153_08000</name>
</gene>
<dbReference type="EMBL" id="BAABFX010000015">
    <property type="protein sequence ID" value="GAA4390692.1"/>
    <property type="molecule type" value="Genomic_DNA"/>
</dbReference>
<evidence type="ECO:0008006" key="3">
    <source>
        <dbReference type="Google" id="ProtNLM"/>
    </source>
</evidence>
<protein>
    <recommendedName>
        <fullName evidence="3">DUF4259 domain-containing protein</fullName>
    </recommendedName>
</protein>
<evidence type="ECO:0000313" key="1">
    <source>
        <dbReference type="EMBL" id="GAA4390692.1"/>
    </source>
</evidence>
<sequence length="161" mass="17587">MTRATPRRRPVVLWQAYAETMGATGSGPFENDDALDFLGDLEDLPRDQRPAVVLAALETVLRSSGYIEAPEMCEAVAGAAAVGASVNPAAAQGEPYLPQWLIDEPLPTGDQELVEKSRQVLRRAVRSHANEWWELWEEAGLAGDVTASCRRALAWLGDRDD</sequence>
<organism evidence="1 2">
    <name type="scientific">Ornithinibacter aureus</name>
    <dbReference type="NCBI Taxonomy" id="622664"/>
    <lineage>
        <taxon>Bacteria</taxon>
        <taxon>Bacillati</taxon>
        <taxon>Actinomycetota</taxon>
        <taxon>Actinomycetes</taxon>
        <taxon>Micrococcales</taxon>
        <taxon>Intrasporangiaceae</taxon>
        <taxon>Ornithinibacter</taxon>
    </lineage>
</organism>